<keyword evidence="4 7" id="KW-0647">Proteasome</keyword>
<keyword evidence="3" id="KW-0677">Repeat</keyword>
<evidence type="ECO:0000256" key="2">
    <source>
        <dbReference type="ARBA" id="ARBA00022490"/>
    </source>
</evidence>
<dbReference type="Pfam" id="PF23731">
    <property type="entry name" value="ARM_ECM29_C"/>
    <property type="match status" value="1"/>
</dbReference>
<dbReference type="GO" id="GO:0060090">
    <property type="term" value="F:molecular adaptor activity"/>
    <property type="evidence" value="ECO:0007669"/>
    <property type="project" value="InterPro"/>
</dbReference>
<organism evidence="7 8">
    <name type="scientific">Stachybotrys elegans</name>
    <dbReference type="NCBI Taxonomy" id="80388"/>
    <lineage>
        <taxon>Eukaryota</taxon>
        <taxon>Fungi</taxon>
        <taxon>Dikarya</taxon>
        <taxon>Ascomycota</taxon>
        <taxon>Pezizomycotina</taxon>
        <taxon>Sordariomycetes</taxon>
        <taxon>Hypocreomycetidae</taxon>
        <taxon>Hypocreales</taxon>
        <taxon>Stachybotryaceae</taxon>
        <taxon>Stachybotrys</taxon>
    </lineage>
</organism>
<evidence type="ECO:0000313" key="7">
    <source>
        <dbReference type="EMBL" id="KAH7312497.1"/>
    </source>
</evidence>
<dbReference type="InterPro" id="IPR016024">
    <property type="entry name" value="ARM-type_fold"/>
</dbReference>
<comment type="caution">
    <text evidence="7">The sequence shown here is derived from an EMBL/GenBank/DDBJ whole genome shotgun (WGS) entry which is preliminary data.</text>
</comment>
<dbReference type="PANTHER" id="PTHR23346:SF19">
    <property type="entry name" value="PROTEASOME ADAPTER AND SCAFFOLD PROTEIN ECM29"/>
    <property type="match status" value="1"/>
</dbReference>
<feature type="domain" description="Proteasome adapter and scaffold protein ECM29 HEAT-repeat" evidence="6">
    <location>
        <begin position="1305"/>
        <end position="1464"/>
    </location>
</feature>
<evidence type="ECO:0000259" key="5">
    <source>
        <dbReference type="Pfam" id="PF13001"/>
    </source>
</evidence>
<feature type="domain" description="Proteasome component Ecm29 N-terminal" evidence="5">
    <location>
        <begin position="14"/>
        <end position="511"/>
    </location>
</feature>
<reference evidence="7" key="1">
    <citation type="journal article" date="2021" name="Nat. Commun.">
        <title>Genetic determinants of endophytism in the Arabidopsis root mycobiome.</title>
        <authorList>
            <person name="Mesny F."/>
            <person name="Miyauchi S."/>
            <person name="Thiergart T."/>
            <person name="Pickel B."/>
            <person name="Atanasova L."/>
            <person name="Karlsson M."/>
            <person name="Huettel B."/>
            <person name="Barry K.W."/>
            <person name="Haridas S."/>
            <person name="Chen C."/>
            <person name="Bauer D."/>
            <person name="Andreopoulos W."/>
            <person name="Pangilinan J."/>
            <person name="LaButti K."/>
            <person name="Riley R."/>
            <person name="Lipzen A."/>
            <person name="Clum A."/>
            <person name="Drula E."/>
            <person name="Henrissat B."/>
            <person name="Kohler A."/>
            <person name="Grigoriev I.V."/>
            <person name="Martin F.M."/>
            <person name="Hacquard S."/>
        </authorList>
    </citation>
    <scope>NUCLEOTIDE SEQUENCE</scope>
    <source>
        <strain evidence="7">MPI-CAGE-CH-0235</strain>
    </source>
</reference>
<evidence type="ECO:0000256" key="1">
    <source>
        <dbReference type="ARBA" id="ARBA00004496"/>
    </source>
</evidence>
<sequence>MAAPSTEQRELQLVDTVDFRILGVANKEDKLQELLQKYLAPLLLKAGSEHASVRGKVIQIVARIKTFIQPPGIVLPMDALLGQYKSQASPLVKQLDLTFLQHSLERIDDYDRRQLLPKALAGFAQDDGQQRAGSMFQIILRLLLDMSIPPRGSKDDEAFRSTIGLEQEADAKYLAKMLGSFLRLRAPSANATWASSNPTLTQQDLASLGVETLGSQTIFRRLSELKAKVVAFLASGAFTDQEKFLPALYASASFDNRVASGGDEILKRTTVSLEDKALVKTLFEAHGRMPAAHRIQILDMLSKSAVSATMSEEILQTVSLDLTVGKSAEGQDSTLAPSSALEQQKLANALFRYLSWVARISSNGKLAIGSRLIKDMMEHITKGGWPVPKETTQDQSTLRSKAYETIGLVARSAQMSANDRVTLAGWLFKSLSEDPTHEAVVNIDEALSSLTSMVPPDVGGKMQGLKRLLLHYMQMPDRAPAVRSTRHAVVKWANQCLPFSDLHARWIDVMAIAGRPGERSEVIEQGHKGLDPWTYFAHQENDSELPDWREMLLTFFGPPITAGSLTGTGNFLPSLIGGGTNEESMLDVGDDLLSDDIGGGYMAGIANFSPEHGNMFDNYHGGRIKAFPVALRYCKQIMLLTPLKLHVEPNWMQTLDAQIATDLRARDTVRKYLDSGEASHVLVFLMACIQGALLQDSPFAEEALRCFVEIVPLCHASWLSELATYHPQLEDLLTGYSKEVRYLAAKVLGILAPHPSCGDEAINWDHSLSNAVASALTAHGPDLNTVEGAVLAFGYIRSRAVYYDNPVAGGDEYPLNLLVEEPIATSLYDAALESFSQLWSAGLALPPSTGPFSIDKIIEGLSTKAKKGNEKAIIALGRLALCIDEPPLSEGQGLSEGTLGTVLTRLLALDEIKQVEVHFAVGEALAAAVACWKSDCMELSLDVEPIASDFRKPARSGHVKALLEKLINDCKSTKPSLLKASGVWLFCLVQYCSHLEEIQARLRDIQVAFMRLLSARDELVQETASRGLSLVYERGDADLKADLVKDLVSTFTGSGPKLKVDQETELFEPGALPTGEGSSITSYKDIVSLANEVGDQRLVYKFMALATNAAAWSTRSAFGRFGLSNILSDSTVDPKLYPKLFRYRFDPNTNVQRSMDDIWKALVKDPGAVLDKYFDEILEDLLKSILGREWRMREASCAAISDLLQGRKFGQYEKRYRLIWTSALKVLDDVKGSVRAAALKLCMSLSKSLVRELEDAGTGWTAKAMMDEALPFLLSDKGMENSVQDVQLYATTTVLQIAKKGGQSLKPFISDMVPRLLGLLSTIEPQQINWHYQRMGEDTRDELDRLRSRMVNQSPISEAIDNCLRFVDEKIMAELAPQFENVIKTAIGLPTKIGCSKVLTTLFTRHAEEIKPLSNKFLQLMEKQVLDKNDEVSKSYARATAYMMRVAPDKAKQRFLERFMTLYFESEEETRRQKVADVVVSLAKISPDHFTALDNELLPFAYLGSHDVDEYTGGVFKEVWEQHASSNRTVVRYVKEIVSLVERGLETTQWGLRHTAALTVAAMVADVASASDTTGEIAEGNLKIIWPVLDKALALKTFDGKEKLLESWPDFVEKGKSLWKNDAKVAALLKKVAIREAKRNNAAYRVHAFRSLWRFAKARDDLDMLQEIVEIVTPHLDEFRDEDKMEVDSKEDHAASTAKNGVEAIARGYSRSKIGEAPASILGDIIKTLRPYFADAKFDAIRRELWYDAVCDLMTEASAKDVQSQATVDGDRNIWAEYLESLGFEAAETGTESQRVRRADALLAMVKARKKGVFGDIGLDMSQLSEDLKRVMGEERSADVQKQLKLVQEELH</sequence>
<protein>
    <submittedName>
        <fullName evidence="7">Proteasome stabiliser-domain-containing protein</fullName>
    </submittedName>
</protein>
<dbReference type="Pfam" id="PF13001">
    <property type="entry name" value="ECM29_N"/>
    <property type="match status" value="1"/>
</dbReference>
<dbReference type="Pfam" id="PF24492">
    <property type="entry name" value="HEAT_ECM29"/>
    <property type="match status" value="1"/>
</dbReference>
<dbReference type="Proteomes" id="UP000813444">
    <property type="component" value="Unassembled WGS sequence"/>
</dbReference>
<evidence type="ECO:0000259" key="6">
    <source>
        <dbReference type="Pfam" id="PF24492"/>
    </source>
</evidence>
<proteinExistence type="predicted"/>
<evidence type="ECO:0000313" key="8">
    <source>
        <dbReference type="Proteomes" id="UP000813444"/>
    </source>
</evidence>
<dbReference type="InterPro" id="IPR011989">
    <property type="entry name" value="ARM-like"/>
</dbReference>
<gene>
    <name evidence="7" type="ORF">B0I35DRAFT_480948</name>
</gene>
<dbReference type="PANTHER" id="PTHR23346">
    <property type="entry name" value="TRANSLATIONAL ACTIVATOR GCN1-RELATED"/>
    <property type="match status" value="1"/>
</dbReference>
<dbReference type="Gene3D" id="1.25.10.10">
    <property type="entry name" value="Leucine-rich Repeat Variant"/>
    <property type="match status" value="2"/>
</dbReference>
<dbReference type="GO" id="GO:0005634">
    <property type="term" value="C:nucleus"/>
    <property type="evidence" value="ECO:0007669"/>
    <property type="project" value="TreeGrafter"/>
</dbReference>
<dbReference type="GO" id="GO:0000502">
    <property type="term" value="C:proteasome complex"/>
    <property type="evidence" value="ECO:0007669"/>
    <property type="project" value="UniProtKB-KW"/>
</dbReference>
<dbReference type="InterPro" id="IPR024372">
    <property type="entry name" value="Ecm29_N"/>
</dbReference>
<dbReference type="GO" id="GO:0043248">
    <property type="term" value="P:proteasome assembly"/>
    <property type="evidence" value="ECO:0007669"/>
    <property type="project" value="InterPro"/>
</dbReference>
<dbReference type="GO" id="GO:0005737">
    <property type="term" value="C:cytoplasm"/>
    <property type="evidence" value="ECO:0007669"/>
    <property type="project" value="UniProtKB-SubCell"/>
</dbReference>
<dbReference type="InterPro" id="IPR055443">
    <property type="entry name" value="HEAT_ECM29"/>
</dbReference>
<dbReference type="GO" id="GO:0036503">
    <property type="term" value="P:ERAD pathway"/>
    <property type="evidence" value="ECO:0007669"/>
    <property type="project" value="TreeGrafter"/>
</dbReference>
<evidence type="ECO:0000256" key="3">
    <source>
        <dbReference type="ARBA" id="ARBA00022737"/>
    </source>
</evidence>
<dbReference type="OrthoDB" id="16066at2759"/>
<comment type="subcellular location">
    <subcellularLocation>
        <location evidence="1">Cytoplasm</location>
    </subcellularLocation>
</comment>
<name>A0A8K0WPS7_9HYPO</name>
<keyword evidence="2" id="KW-0963">Cytoplasm</keyword>
<dbReference type="SUPFAM" id="SSF48371">
    <property type="entry name" value="ARM repeat"/>
    <property type="match status" value="2"/>
</dbReference>
<evidence type="ECO:0000256" key="4">
    <source>
        <dbReference type="ARBA" id="ARBA00022942"/>
    </source>
</evidence>
<accession>A0A8K0WPS7</accession>
<keyword evidence="8" id="KW-1185">Reference proteome</keyword>
<dbReference type="EMBL" id="JAGPNK010000010">
    <property type="protein sequence ID" value="KAH7312497.1"/>
    <property type="molecule type" value="Genomic_DNA"/>
</dbReference>